<dbReference type="STRING" id="52694.ACWI_20140"/>
<evidence type="ECO:0000259" key="5">
    <source>
        <dbReference type="PROSITE" id="PS50893"/>
    </source>
</evidence>
<dbReference type="EMBL" id="LKEU01000030">
    <property type="protein sequence ID" value="OFV70535.1"/>
    <property type="molecule type" value="Genomic_DNA"/>
</dbReference>
<dbReference type="AlphaFoldDB" id="A0A1F2PHM0"/>
<dbReference type="GO" id="GO:0016887">
    <property type="term" value="F:ATP hydrolysis activity"/>
    <property type="evidence" value="ECO:0007669"/>
    <property type="project" value="InterPro"/>
</dbReference>
<keyword evidence="1" id="KW-0813">Transport</keyword>
<evidence type="ECO:0000256" key="1">
    <source>
        <dbReference type="ARBA" id="ARBA00022448"/>
    </source>
</evidence>
<organism evidence="6 7">
    <name type="scientific">Acetobacterium wieringae</name>
    <dbReference type="NCBI Taxonomy" id="52694"/>
    <lineage>
        <taxon>Bacteria</taxon>
        <taxon>Bacillati</taxon>
        <taxon>Bacillota</taxon>
        <taxon>Clostridia</taxon>
        <taxon>Eubacteriales</taxon>
        <taxon>Eubacteriaceae</taxon>
        <taxon>Acetobacterium</taxon>
    </lineage>
</organism>
<comment type="caution">
    <text evidence="6">The sequence shown here is derived from an EMBL/GenBank/DDBJ whole genome shotgun (WGS) entry which is preliminary data.</text>
</comment>
<dbReference type="InterPro" id="IPR027417">
    <property type="entry name" value="P-loop_NTPase"/>
</dbReference>
<accession>A0A1F2PHM0</accession>
<name>A0A1F2PHM0_9FIRM</name>
<dbReference type="RefSeq" id="WP_070371314.1">
    <property type="nucleotide sequence ID" value="NZ_LKEU01000030.1"/>
</dbReference>
<evidence type="ECO:0000256" key="4">
    <source>
        <dbReference type="ARBA" id="ARBA00066388"/>
    </source>
</evidence>
<dbReference type="OrthoDB" id="9802264at2"/>
<dbReference type="SMART" id="SM00382">
    <property type="entry name" value="AAA"/>
    <property type="match status" value="1"/>
</dbReference>
<evidence type="ECO:0000256" key="2">
    <source>
        <dbReference type="ARBA" id="ARBA00022741"/>
    </source>
</evidence>
<dbReference type="EC" id="7.6.2.9" evidence="4"/>
<gene>
    <name evidence="6" type="primary">opuCA</name>
    <name evidence="6" type="ORF">ACWI_20140</name>
</gene>
<dbReference type="FunFam" id="3.40.50.300:FF:000425">
    <property type="entry name" value="Probable ABC transporter, ATP-binding subunit"/>
    <property type="match status" value="1"/>
</dbReference>
<feature type="domain" description="ABC transporter" evidence="5">
    <location>
        <begin position="2"/>
        <end position="236"/>
    </location>
</feature>
<dbReference type="PANTHER" id="PTHR42781">
    <property type="entry name" value="SPERMIDINE/PUTRESCINE IMPORT ATP-BINDING PROTEIN POTA"/>
    <property type="match status" value="1"/>
</dbReference>
<evidence type="ECO:0000313" key="7">
    <source>
        <dbReference type="Proteomes" id="UP000176244"/>
    </source>
</evidence>
<dbReference type="InterPro" id="IPR017871">
    <property type="entry name" value="ABC_transporter-like_CS"/>
</dbReference>
<evidence type="ECO:0000256" key="3">
    <source>
        <dbReference type="ARBA" id="ARBA00022840"/>
    </source>
</evidence>
<dbReference type="SUPFAM" id="SSF52540">
    <property type="entry name" value="P-loop containing nucleoside triphosphate hydrolases"/>
    <property type="match status" value="1"/>
</dbReference>
<dbReference type="Pfam" id="PF00005">
    <property type="entry name" value="ABC_tran"/>
    <property type="match status" value="1"/>
</dbReference>
<dbReference type="GO" id="GO:0015418">
    <property type="term" value="F:ABC-type quaternary ammonium compound transporting activity"/>
    <property type="evidence" value="ECO:0007669"/>
    <property type="project" value="UniProtKB-EC"/>
</dbReference>
<sequence length="314" mass="34757">MIEFRDVSQQYQAGKPIIRHLSLTVSQGEFVVLIGPSGCGKTTLLKMMNGLIKPDSGEIRIKGKELKAWDPITLKRNIGYVIQQVGLFPHLTIEKNIAYALDIQKASETVKKERARELIQLVGLEENYLAKYPNELSGGQKQRVGIARALAADPEIILMDEPLGAVDQINRGVLQDEIIRIYQTLNKTIVFVTHDIEEAIKLGTKIVVMNQGEIMEMGSRDAIVFHSKSHFADDFIGNKGFLSYLNIVKIEQVVCPFNGNVSEKEITLWVSAADPLIVGIRICLENGVNQIGVRDGAGQVVGAFDLGCLSRLKF</sequence>
<dbReference type="PROSITE" id="PS50893">
    <property type="entry name" value="ABC_TRANSPORTER_2"/>
    <property type="match status" value="1"/>
</dbReference>
<keyword evidence="2" id="KW-0547">Nucleotide-binding</keyword>
<dbReference type="PANTHER" id="PTHR42781:SF4">
    <property type="entry name" value="SPERMIDINE_PUTRESCINE IMPORT ATP-BINDING PROTEIN POTA"/>
    <property type="match status" value="1"/>
</dbReference>
<dbReference type="Proteomes" id="UP000176244">
    <property type="component" value="Unassembled WGS sequence"/>
</dbReference>
<dbReference type="PROSITE" id="PS00211">
    <property type="entry name" value="ABC_TRANSPORTER_1"/>
    <property type="match status" value="1"/>
</dbReference>
<dbReference type="InterPro" id="IPR003439">
    <property type="entry name" value="ABC_transporter-like_ATP-bd"/>
</dbReference>
<protein>
    <recommendedName>
        <fullName evidence="4">ABC-type quaternary amine transporter</fullName>
        <ecNumber evidence="4">7.6.2.9</ecNumber>
    </recommendedName>
</protein>
<proteinExistence type="predicted"/>
<evidence type="ECO:0000313" key="6">
    <source>
        <dbReference type="EMBL" id="OFV70535.1"/>
    </source>
</evidence>
<reference evidence="6 7" key="1">
    <citation type="submission" date="2015-09" db="EMBL/GenBank/DDBJ databases">
        <title>Genome sequence of Acetobacterium wieringae DSM 1911.</title>
        <authorList>
            <person name="Poehlein A."/>
            <person name="Bengelsdorf F.R."/>
            <person name="Schiel-Bengelsdorf B."/>
            <person name="Duerre P."/>
            <person name="Daniel R."/>
        </authorList>
    </citation>
    <scope>NUCLEOTIDE SEQUENCE [LARGE SCALE GENOMIC DNA]</scope>
    <source>
        <strain evidence="6 7">DSM 1911</strain>
    </source>
</reference>
<dbReference type="InterPro" id="IPR003593">
    <property type="entry name" value="AAA+_ATPase"/>
</dbReference>
<dbReference type="GO" id="GO:0005524">
    <property type="term" value="F:ATP binding"/>
    <property type="evidence" value="ECO:0007669"/>
    <property type="project" value="UniProtKB-KW"/>
</dbReference>
<dbReference type="InterPro" id="IPR050093">
    <property type="entry name" value="ABC_SmlMolc_Importer"/>
</dbReference>
<dbReference type="Gene3D" id="3.40.50.300">
    <property type="entry name" value="P-loop containing nucleotide triphosphate hydrolases"/>
    <property type="match status" value="1"/>
</dbReference>
<keyword evidence="3 6" id="KW-0067">ATP-binding</keyword>